<proteinExistence type="predicted"/>
<dbReference type="EMBL" id="GBRH01259542">
    <property type="protein sequence ID" value="JAD38353.1"/>
    <property type="molecule type" value="Transcribed_RNA"/>
</dbReference>
<protein>
    <submittedName>
        <fullName evidence="1">Uncharacterized protein</fullName>
    </submittedName>
</protein>
<name>A0A0A8ZKY2_ARUDO</name>
<evidence type="ECO:0000313" key="1">
    <source>
        <dbReference type="EMBL" id="JAD38353.1"/>
    </source>
</evidence>
<accession>A0A0A8ZKY2</accession>
<reference evidence="1" key="2">
    <citation type="journal article" date="2015" name="Data Brief">
        <title>Shoot transcriptome of the giant reed, Arundo donax.</title>
        <authorList>
            <person name="Barrero R.A."/>
            <person name="Guerrero F.D."/>
            <person name="Moolhuijzen P."/>
            <person name="Goolsby J.A."/>
            <person name="Tidwell J."/>
            <person name="Bellgard S.E."/>
            <person name="Bellgard M.I."/>
        </authorList>
    </citation>
    <scope>NUCLEOTIDE SEQUENCE</scope>
    <source>
        <tissue evidence="1">Shoot tissue taken approximately 20 cm above the soil surface</tissue>
    </source>
</reference>
<dbReference type="AlphaFoldDB" id="A0A0A8ZKY2"/>
<reference evidence="1" key="1">
    <citation type="submission" date="2014-09" db="EMBL/GenBank/DDBJ databases">
        <authorList>
            <person name="Magalhaes I.L.F."/>
            <person name="Oliveira U."/>
            <person name="Santos F.R."/>
            <person name="Vidigal T.H.D.A."/>
            <person name="Brescovit A.D."/>
            <person name="Santos A.J."/>
        </authorList>
    </citation>
    <scope>NUCLEOTIDE SEQUENCE</scope>
    <source>
        <tissue evidence="1">Shoot tissue taken approximately 20 cm above the soil surface</tissue>
    </source>
</reference>
<sequence>MEDVCLGLGPMELHCTLFSQLNEFFRVPCSAQ</sequence>
<organism evidence="1">
    <name type="scientific">Arundo donax</name>
    <name type="common">Giant reed</name>
    <name type="synonym">Donax arundinaceus</name>
    <dbReference type="NCBI Taxonomy" id="35708"/>
    <lineage>
        <taxon>Eukaryota</taxon>
        <taxon>Viridiplantae</taxon>
        <taxon>Streptophyta</taxon>
        <taxon>Embryophyta</taxon>
        <taxon>Tracheophyta</taxon>
        <taxon>Spermatophyta</taxon>
        <taxon>Magnoliopsida</taxon>
        <taxon>Liliopsida</taxon>
        <taxon>Poales</taxon>
        <taxon>Poaceae</taxon>
        <taxon>PACMAD clade</taxon>
        <taxon>Arundinoideae</taxon>
        <taxon>Arundineae</taxon>
        <taxon>Arundo</taxon>
    </lineage>
</organism>